<protein>
    <submittedName>
        <fullName evidence="1">Uncharacterized protein</fullName>
    </submittedName>
</protein>
<proteinExistence type="predicted"/>
<comment type="caution">
    <text evidence="1">The sequence shown here is derived from an EMBL/GenBank/DDBJ whole genome shotgun (WGS) entry which is preliminary data.</text>
</comment>
<sequence>MLKNDETEKKAAVGIPPGFHLYYQLIAYRSSLFIIQ</sequence>
<accession>A0A0V1C3E3</accession>
<dbReference type="Proteomes" id="UP000054653">
    <property type="component" value="Unassembled WGS sequence"/>
</dbReference>
<name>A0A0V1C3E3_TRIBR</name>
<dbReference type="AlphaFoldDB" id="A0A0V1C3E3"/>
<evidence type="ECO:0000313" key="2">
    <source>
        <dbReference type="Proteomes" id="UP000054653"/>
    </source>
</evidence>
<reference evidence="1 2" key="1">
    <citation type="submission" date="2015-01" db="EMBL/GenBank/DDBJ databases">
        <title>Evolution of Trichinella species and genotypes.</title>
        <authorList>
            <person name="Korhonen P.K."/>
            <person name="Edoardo P."/>
            <person name="Giuseppe L.R."/>
            <person name="Gasser R.B."/>
        </authorList>
    </citation>
    <scope>NUCLEOTIDE SEQUENCE [LARGE SCALE GENOMIC DNA]</scope>
    <source>
        <strain evidence="1">ISS120</strain>
    </source>
</reference>
<gene>
    <name evidence="1" type="ORF">T03_17453</name>
</gene>
<keyword evidence="2" id="KW-1185">Reference proteome</keyword>
<organism evidence="1 2">
    <name type="scientific">Trichinella britovi</name>
    <name type="common">Parasitic roundworm</name>
    <dbReference type="NCBI Taxonomy" id="45882"/>
    <lineage>
        <taxon>Eukaryota</taxon>
        <taxon>Metazoa</taxon>
        <taxon>Ecdysozoa</taxon>
        <taxon>Nematoda</taxon>
        <taxon>Enoplea</taxon>
        <taxon>Dorylaimia</taxon>
        <taxon>Trichinellida</taxon>
        <taxon>Trichinellidae</taxon>
        <taxon>Trichinella</taxon>
    </lineage>
</organism>
<evidence type="ECO:0000313" key="1">
    <source>
        <dbReference type="EMBL" id="KRY43666.1"/>
    </source>
</evidence>
<dbReference type="EMBL" id="JYDI01000985">
    <property type="protein sequence ID" value="KRY43666.1"/>
    <property type="molecule type" value="Genomic_DNA"/>
</dbReference>